<evidence type="ECO:0000313" key="4">
    <source>
        <dbReference type="Proteomes" id="UP000632740"/>
    </source>
</evidence>
<evidence type="ECO:0000256" key="1">
    <source>
        <dbReference type="SAM" id="MobiDB-lite"/>
    </source>
</evidence>
<evidence type="ECO:0008006" key="5">
    <source>
        <dbReference type="Google" id="ProtNLM"/>
    </source>
</evidence>
<proteinExistence type="predicted"/>
<comment type="caution">
    <text evidence="3">The sequence shown here is derived from an EMBL/GenBank/DDBJ whole genome shotgun (WGS) entry which is preliminary data.</text>
</comment>
<keyword evidence="2" id="KW-0732">Signal</keyword>
<reference evidence="3" key="1">
    <citation type="submission" date="2021-01" db="EMBL/GenBank/DDBJ databases">
        <title>Whole genome shotgun sequence of Cellulomonas chitinilytica NBRC 110799.</title>
        <authorList>
            <person name="Komaki H."/>
            <person name="Tamura T."/>
        </authorList>
    </citation>
    <scope>NUCLEOTIDE SEQUENCE</scope>
    <source>
        <strain evidence="3">NBRC 110799</strain>
    </source>
</reference>
<sequence>MTGTRRAAGPARRLLLVAAVVVGATALLSSCTSAVGGPAATSEPRPHRSRAAAPRAPATGDGARQVPAVSLDPATLPTRPVEQALLAATLFDTEAGRRLLVVVDAATGEWVRPDVPEPVAQSVGVLPLLAPDGRSFVQTTWVTDHVEVEVVDLRTGSVRKVPVVLPDDCVVDSVAWAPDAQHLGVVTYCSTPNEYPTEPTGWVVVEEVAIGTGAFRLVEHVSDAVPVETYPSYSPDGKLFAYGIAHPSDSTDDDEVWASARVVGTRGGVDTHEWSMTHMVYGDPWRDAQTLLGWDENASVTGPDSHALLSVTGSKEQYGFDGATNLDGFVGGALVGEVPGLCPAALCTIDLDTHAVAPWLTLPDGVLPGSISPARALLGG</sequence>
<gene>
    <name evidence="3" type="ORF">Cch01nite_28100</name>
</gene>
<feature type="region of interest" description="Disordered" evidence="1">
    <location>
        <begin position="33"/>
        <end position="65"/>
    </location>
</feature>
<evidence type="ECO:0000313" key="3">
    <source>
        <dbReference type="EMBL" id="GIG22086.1"/>
    </source>
</evidence>
<evidence type="ECO:0000256" key="2">
    <source>
        <dbReference type="SAM" id="SignalP"/>
    </source>
</evidence>
<dbReference type="Gene3D" id="2.120.10.30">
    <property type="entry name" value="TolB, C-terminal domain"/>
    <property type="match status" value="1"/>
</dbReference>
<feature type="chain" id="PRO_5038875880" description="Lipoprotein LpqB beta-propeller domain-containing protein" evidence="2">
    <location>
        <begin position="35"/>
        <end position="380"/>
    </location>
</feature>
<dbReference type="SUPFAM" id="SSF82171">
    <property type="entry name" value="DPP6 N-terminal domain-like"/>
    <property type="match status" value="1"/>
</dbReference>
<dbReference type="RefSeq" id="WP_203756086.1">
    <property type="nucleotide sequence ID" value="NZ_BONK01000009.1"/>
</dbReference>
<feature type="signal peptide" evidence="2">
    <location>
        <begin position="1"/>
        <end position="34"/>
    </location>
</feature>
<keyword evidence="4" id="KW-1185">Reference proteome</keyword>
<organism evidence="3 4">
    <name type="scientific">Cellulomonas chitinilytica</name>
    <dbReference type="NCBI Taxonomy" id="398759"/>
    <lineage>
        <taxon>Bacteria</taxon>
        <taxon>Bacillati</taxon>
        <taxon>Actinomycetota</taxon>
        <taxon>Actinomycetes</taxon>
        <taxon>Micrococcales</taxon>
        <taxon>Cellulomonadaceae</taxon>
        <taxon>Cellulomonas</taxon>
    </lineage>
</organism>
<dbReference type="Proteomes" id="UP000632740">
    <property type="component" value="Unassembled WGS sequence"/>
</dbReference>
<protein>
    <recommendedName>
        <fullName evidence="5">Lipoprotein LpqB beta-propeller domain-containing protein</fullName>
    </recommendedName>
</protein>
<dbReference type="PROSITE" id="PS51257">
    <property type="entry name" value="PROKAR_LIPOPROTEIN"/>
    <property type="match status" value="1"/>
</dbReference>
<dbReference type="EMBL" id="BONK01000009">
    <property type="protein sequence ID" value="GIG22086.1"/>
    <property type="molecule type" value="Genomic_DNA"/>
</dbReference>
<dbReference type="AlphaFoldDB" id="A0A919U275"/>
<name>A0A919U275_9CELL</name>
<accession>A0A919U275</accession>
<dbReference type="InterPro" id="IPR011042">
    <property type="entry name" value="6-blade_b-propeller_TolB-like"/>
</dbReference>